<evidence type="ECO:0000313" key="10">
    <source>
        <dbReference type="Proteomes" id="UP000029736"/>
    </source>
</evidence>
<feature type="transmembrane region" description="Helical" evidence="7">
    <location>
        <begin position="451"/>
        <end position="470"/>
    </location>
</feature>
<sequence length="596" mass="64172">MATGAIITLVVIAVAVVLFATEALSIDLVAMLIMISLVLTGVISPEQGVAGFSNPATMTVAFMFVLSAALLKTGALQSVAHQLSAIFRQNFRLGLVLMMLLIALISAFINNTPVVAVFIPVVVQIAYSSGQAPSKMLIPLSYASIMGGMCTLIGTSTNILVSGIAEQEGLPAFGMFQLGAVGVPLMLAGMAYMMLIGRKLLPERQKENLTERFGLGDYLTELQLLEGNELSGQRIMDSALVKELEMDIIEVVRNGQRFTLPPGDFTLEAGDLLKVRCDVAKVKALKERVKIIADNTLKVGDNFLGEKNTSLVELVVTAGSVFSNRTLKSLDFRRTYRAIPLAIRHRNEILHDHLYSVPLVPGDVILAEVKQHYITNLKQMEAEQDAPFVMLSEDRLSDFNRRQFAIVMSVIAFVILTATFNLLPIMVGTLTGVLALVLARSLSMKEVYEAINWKIVFLLAGALSLGTAMGNTGLDQMIAGGLIGYLGAYGPVAIVAGLYLTTSLLTEIMSNNATAALLAPIAIATATQLGVSATPLLVAVTIAASASFMTPIGYQTNTMVYSAGSYRFRDFFRAGVGLNLMFWVLASLLIPWLFPF</sequence>
<dbReference type="Pfam" id="PF02080">
    <property type="entry name" value="TrkA_C"/>
    <property type="match status" value="2"/>
</dbReference>
<dbReference type="GO" id="GO:0006813">
    <property type="term" value="P:potassium ion transport"/>
    <property type="evidence" value="ECO:0007669"/>
    <property type="project" value="InterPro"/>
</dbReference>
<keyword evidence="3 7" id="KW-0812">Transmembrane</keyword>
<name>A0A098S7L2_9BACT</name>
<reference evidence="9 10" key="1">
    <citation type="journal article" date="2014" name="Int. J. Syst. Evol. Microbiol.">
        <title>Phaeodactylibacter xiamenensis gen. nov., sp. nov., a member of the family Saprospiraceae isolated from the marine alga Phaeodactylum tricornutum.</title>
        <authorList>
            <person name="Chen Z.Jr."/>
            <person name="Lei X."/>
            <person name="Lai Q."/>
            <person name="Li Y."/>
            <person name="Zhang B."/>
            <person name="Zhang J."/>
            <person name="Zhang H."/>
            <person name="Yang L."/>
            <person name="Zheng W."/>
            <person name="Tian Y."/>
            <person name="Yu Z."/>
            <person name="Xu H.Jr."/>
            <person name="Zheng T."/>
        </authorList>
    </citation>
    <scope>NUCLEOTIDE SEQUENCE [LARGE SCALE GENOMIC DNA]</scope>
    <source>
        <strain evidence="9 10">KD52</strain>
    </source>
</reference>
<gene>
    <name evidence="9" type="ORF">IX84_07720</name>
</gene>
<evidence type="ECO:0000313" key="9">
    <source>
        <dbReference type="EMBL" id="KGE88559.1"/>
    </source>
</evidence>
<evidence type="ECO:0000256" key="2">
    <source>
        <dbReference type="ARBA" id="ARBA00022448"/>
    </source>
</evidence>
<dbReference type="GO" id="GO:0005886">
    <property type="term" value="C:plasma membrane"/>
    <property type="evidence" value="ECO:0007669"/>
    <property type="project" value="TreeGrafter"/>
</dbReference>
<comment type="caution">
    <text evidence="9">The sequence shown here is derived from an EMBL/GenBank/DDBJ whole genome shotgun (WGS) entry which is preliminary data.</text>
</comment>
<keyword evidence="6 7" id="KW-0472">Membrane</keyword>
<evidence type="ECO:0000256" key="6">
    <source>
        <dbReference type="ARBA" id="ARBA00023136"/>
    </source>
</evidence>
<feature type="transmembrane region" description="Helical" evidence="7">
    <location>
        <begin position="399"/>
        <end position="416"/>
    </location>
</feature>
<feature type="domain" description="RCK C-terminal" evidence="8">
    <location>
        <begin position="299"/>
        <end position="383"/>
    </location>
</feature>
<dbReference type="PROSITE" id="PS51202">
    <property type="entry name" value="RCK_C"/>
    <property type="match status" value="2"/>
</dbReference>
<feature type="transmembrane region" description="Helical" evidence="7">
    <location>
        <begin position="575"/>
        <end position="594"/>
    </location>
</feature>
<feature type="transmembrane region" description="Helical" evidence="7">
    <location>
        <begin position="91"/>
        <end position="108"/>
    </location>
</feature>
<organism evidence="9 10">
    <name type="scientific">Phaeodactylibacter xiamenensis</name>
    <dbReference type="NCBI Taxonomy" id="1524460"/>
    <lineage>
        <taxon>Bacteria</taxon>
        <taxon>Pseudomonadati</taxon>
        <taxon>Bacteroidota</taxon>
        <taxon>Saprospiria</taxon>
        <taxon>Saprospirales</taxon>
        <taxon>Haliscomenobacteraceae</taxon>
        <taxon>Phaeodactylibacter</taxon>
    </lineage>
</organism>
<feature type="transmembrane region" description="Helical" evidence="7">
    <location>
        <begin position="536"/>
        <end position="554"/>
    </location>
</feature>
<dbReference type="Gene3D" id="3.30.70.1450">
    <property type="entry name" value="Regulator of K+ conductance, C-terminal domain"/>
    <property type="match status" value="2"/>
</dbReference>
<keyword evidence="2" id="KW-0813">Transport</keyword>
<feature type="transmembrane region" description="Helical" evidence="7">
    <location>
        <begin position="176"/>
        <end position="196"/>
    </location>
</feature>
<feature type="transmembrane region" description="Helical" evidence="7">
    <location>
        <begin position="482"/>
        <end position="501"/>
    </location>
</feature>
<dbReference type="SUPFAM" id="SSF116726">
    <property type="entry name" value="TrkA C-terminal domain-like"/>
    <property type="match status" value="2"/>
</dbReference>
<dbReference type="EMBL" id="JPOS01000018">
    <property type="protein sequence ID" value="KGE88559.1"/>
    <property type="molecule type" value="Genomic_DNA"/>
</dbReference>
<accession>A0A098S7L2</accession>
<feature type="transmembrane region" description="Helical" evidence="7">
    <location>
        <begin position="142"/>
        <end position="164"/>
    </location>
</feature>
<protein>
    <submittedName>
        <fullName evidence="9">Potassium transporter TrkA</fullName>
    </submittedName>
</protein>
<dbReference type="AlphaFoldDB" id="A0A098S7L2"/>
<dbReference type="GO" id="GO:0008324">
    <property type="term" value="F:monoatomic cation transmembrane transporter activity"/>
    <property type="evidence" value="ECO:0007669"/>
    <property type="project" value="InterPro"/>
</dbReference>
<evidence type="ECO:0000256" key="1">
    <source>
        <dbReference type="ARBA" id="ARBA00004141"/>
    </source>
</evidence>
<dbReference type="InterPro" id="IPR051679">
    <property type="entry name" value="DASS-Related_Transporters"/>
</dbReference>
<dbReference type="InterPro" id="IPR004680">
    <property type="entry name" value="Cit_transptr-like_dom"/>
</dbReference>
<dbReference type="Proteomes" id="UP000029736">
    <property type="component" value="Unassembled WGS sequence"/>
</dbReference>
<dbReference type="PANTHER" id="PTHR43652">
    <property type="entry name" value="BASIC AMINO ACID ANTIPORTER YFCC-RELATED"/>
    <property type="match status" value="1"/>
</dbReference>
<dbReference type="PROSITE" id="PS01271">
    <property type="entry name" value="NA_SULFATE"/>
    <property type="match status" value="1"/>
</dbReference>
<feature type="transmembrane region" description="Helical" evidence="7">
    <location>
        <begin position="513"/>
        <end position="530"/>
    </location>
</feature>
<keyword evidence="5 7" id="KW-1133">Transmembrane helix</keyword>
<dbReference type="RefSeq" id="WP_044218189.1">
    <property type="nucleotide sequence ID" value="NZ_JBKAGJ010000006.1"/>
</dbReference>
<evidence type="ECO:0000256" key="4">
    <source>
        <dbReference type="ARBA" id="ARBA00022737"/>
    </source>
</evidence>
<feature type="transmembrane region" description="Helical" evidence="7">
    <location>
        <begin position="49"/>
        <end position="71"/>
    </location>
</feature>
<evidence type="ECO:0000259" key="8">
    <source>
        <dbReference type="PROSITE" id="PS51202"/>
    </source>
</evidence>
<dbReference type="InterPro" id="IPR036721">
    <property type="entry name" value="RCK_C_sf"/>
</dbReference>
<feature type="domain" description="RCK C-terminal" evidence="8">
    <location>
        <begin position="207"/>
        <end position="291"/>
    </location>
</feature>
<evidence type="ECO:0000256" key="5">
    <source>
        <dbReference type="ARBA" id="ARBA00022989"/>
    </source>
</evidence>
<keyword evidence="10" id="KW-1185">Reference proteome</keyword>
<dbReference type="InterPro" id="IPR031312">
    <property type="entry name" value="Na/sul_symport_CS"/>
</dbReference>
<proteinExistence type="predicted"/>
<comment type="subcellular location">
    <subcellularLocation>
        <location evidence="1">Membrane</location>
        <topology evidence="1">Multi-pass membrane protein</topology>
    </subcellularLocation>
</comment>
<keyword evidence="4" id="KW-0677">Repeat</keyword>
<dbReference type="OrthoDB" id="9765532at2"/>
<evidence type="ECO:0000256" key="7">
    <source>
        <dbReference type="SAM" id="Phobius"/>
    </source>
</evidence>
<dbReference type="InterPro" id="IPR006037">
    <property type="entry name" value="RCK_C"/>
</dbReference>
<evidence type="ECO:0000256" key="3">
    <source>
        <dbReference type="ARBA" id="ARBA00022692"/>
    </source>
</evidence>
<dbReference type="PANTHER" id="PTHR43652:SF2">
    <property type="entry name" value="BASIC AMINO ACID ANTIPORTER YFCC-RELATED"/>
    <property type="match status" value="1"/>
</dbReference>
<dbReference type="Pfam" id="PF03600">
    <property type="entry name" value="CitMHS"/>
    <property type="match status" value="1"/>
</dbReference>
<dbReference type="STRING" id="1524460.IX84_07720"/>